<sequence>MQYEKDAIYSLKVTGTMIINDSHYYLIENEGIKYKVKMLKFQQKQPVPDEVKCIVYGYDADDTPLFAQHKGEIAHKLYSVGSTYSFVVHQKPNYLSGHRNVFYGYDLNGIRVSIQVGMGKELTIGRNVRCTVKHINQDGNLVVVPASQDIDYETNFLTFGQLVHNIHVETLPSCIQLETLRDEATGDLKIQQMLKQYDSHEGEWLLSFLSILLAKREEKIENKDWEGVCELTRCQLLIYEWMLEDSLFLTFYSSSVVQALRERGEREMSVCEAILKAIELIRTNATDDFLKHIFAKIHTSGYLSDRNRKAELVTALFWLDDTLFDKNMFALTGFCQYIACNSSSPETTALTSVSELIKKKIEKNRTVQNSLPAKTLHLLAVYLLLCYNREVHTIPVYRIMLYRYAALTNPASAGILINKAYDVLTQPNQPYRPEFTWDDVVHFKSEPFIAKLRAFMTDISADGDNFIAQHIAKGSRALLRNGTFGLYVGCNPGALLPEHQKVAEMLSVFDGRISVFAKKDMKLKSSDAQNIPALRAFWGALYGQMSRQVMPSAPKASVKTLPSVGMRLKITLRAFNPRFPQLMFADVTEPGYEGSGALMANEVSRIYLSSLDGVFYEGDTFEATVVKIGQNNRLTFSILRELFEFVTGTLKFGYRTYAKLIRMSKGSCIWLCEEGYTLFSPGVAPYPEVGTVALLEVRAINDTGYINAAYIEASDKNIDVTEALAKLVGEYIDFCSPKDENTEEEEGNFGQVFTDEDAMLTGEQLSLPLIHELPVLLAIVASTEKSLVMRYNLLGTARLLAEMTNDPVLSEYLSLQMNYEENIYSFATYTGEVRWSDFSRIDDAALLRYPWLRPQKELLHILGLFYSHTFDPALALGIATTKDENREHIVRLVLAHTLLFRTLPPAALLPLRNELLQRIGAGEFALPDEKVSPVAVASKQKEDLPCLGRESDKVEFKSSVVYPAGRTVPDMKQQSEIILRTITGFLNASGGTLYIGVSNDGTVIGLKEDYAYMVCDSDAYERFIRQRIIATMGKDINGIIKMEFPQYGNREVCCITIPCYGKLITLKGVVWQRQGNSTVMLDGNALTKQQKRKNDTLQEELNQIAEKNVELISESLQHTGEVQTAVAAAFAASLEKKKKKVNVKAGINTIQTSLIRSNPCAAKDNPDVQVMTFLSLLDNGGYVLQDEYSSMDNAILTLAVSEDEMGGSLLLCYENGYVNRVPLKILLRKKRDYIYKNGVNKESHLIFATIENGEPGILVRTLRQKSEYLKMYPMDKIKQNMDMVLKGTPLFSYDFGKVIAWEVIPEMEAEKLQKLYNENPAHQGFMSTSETIAKERELLGVLGWNFEG</sequence>
<dbReference type="GO" id="GO:0005524">
    <property type="term" value="F:ATP binding"/>
    <property type="evidence" value="ECO:0007669"/>
    <property type="project" value="UniProtKB-KW"/>
</dbReference>
<keyword evidence="3" id="KW-0547">Nucleotide-binding</keyword>
<dbReference type="InterPro" id="IPR007421">
    <property type="entry name" value="Schlafen_AlbA_2_dom"/>
</dbReference>
<dbReference type="Pfam" id="PF04326">
    <property type="entry name" value="SLFN_AlbA_2"/>
    <property type="match status" value="1"/>
</dbReference>
<name>A0A412YHW2_9BACE</name>
<feature type="coiled-coil region" evidence="1">
    <location>
        <begin position="1087"/>
        <end position="1114"/>
    </location>
</feature>
<dbReference type="Proteomes" id="UP000283850">
    <property type="component" value="Unassembled WGS sequence"/>
</dbReference>
<comment type="caution">
    <text evidence="3">The sequence shown here is derived from an EMBL/GenBank/DDBJ whole genome shotgun (WGS) entry which is preliminary data.</text>
</comment>
<accession>A0A412YHW2</accession>
<dbReference type="EMBL" id="QRZF01000002">
    <property type="protein sequence ID" value="RGV57016.1"/>
    <property type="molecule type" value="Genomic_DNA"/>
</dbReference>
<evidence type="ECO:0000313" key="3">
    <source>
        <dbReference type="EMBL" id="RGV57016.1"/>
    </source>
</evidence>
<evidence type="ECO:0000313" key="4">
    <source>
        <dbReference type="Proteomes" id="UP000283850"/>
    </source>
</evidence>
<keyword evidence="1" id="KW-0175">Coiled coil</keyword>
<dbReference type="Gene3D" id="3.30.950.30">
    <property type="entry name" value="Schlafen, AAA domain"/>
    <property type="match status" value="1"/>
</dbReference>
<feature type="domain" description="Schlafen AlbA-2" evidence="2">
    <location>
        <begin position="950"/>
        <end position="1079"/>
    </location>
</feature>
<keyword evidence="3" id="KW-0067">ATP-binding</keyword>
<evidence type="ECO:0000259" key="2">
    <source>
        <dbReference type="Pfam" id="PF04326"/>
    </source>
</evidence>
<proteinExistence type="predicted"/>
<dbReference type="InterPro" id="IPR038461">
    <property type="entry name" value="Schlafen_AlbA_2_dom_sf"/>
</dbReference>
<reference evidence="3 4" key="1">
    <citation type="submission" date="2018-08" db="EMBL/GenBank/DDBJ databases">
        <title>A genome reference for cultivated species of the human gut microbiota.</title>
        <authorList>
            <person name="Zou Y."/>
            <person name="Xue W."/>
            <person name="Luo G."/>
        </authorList>
    </citation>
    <scope>NUCLEOTIDE SEQUENCE [LARGE SCALE GENOMIC DNA]</scope>
    <source>
        <strain evidence="3 4">AF14-32</strain>
    </source>
</reference>
<dbReference type="RefSeq" id="WP_022394391.1">
    <property type="nucleotide sequence ID" value="NZ_QRZF01000002.1"/>
</dbReference>
<gene>
    <name evidence="3" type="ORF">DWW10_02780</name>
</gene>
<organism evidence="3 4">
    <name type="scientific">Bacteroides intestinalis</name>
    <dbReference type="NCBI Taxonomy" id="329854"/>
    <lineage>
        <taxon>Bacteria</taxon>
        <taxon>Pseudomonadati</taxon>
        <taxon>Bacteroidota</taxon>
        <taxon>Bacteroidia</taxon>
        <taxon>Bacteroidales</taxon>
        <taxon>Bacteroidaceae</taxon>
        <taxon>Bacteroides</taxon>
    </lineage>
</organism>
<evidence type="ECO:0000256" key="1">
    <source>
        <dbReference type="SAM" id="Coils"/>
    </source>
</evidence>
<protein>
    <submittedName>
        <fullName evidence="3">ATP-binding protein</fullName>
    </submittedName>
</protein>